<feature type="region of interest" description="Disordered" evidence="1">
    <location>
        <begin position="196"/>
        <end position="226"/>
    </location>
</feature>
<feature type="compositionally biased region" description="Basic residues" evidence="1">
    <location>
        <begin position="293"/>
        <end position="306"/>
    </location>
</feature>
<accession>A0AAV9U6K3</accession>
<dbReference type="EMBL" id="JAVHNQ010000011">
    <property type="protein sequence ID" value="KAK6336290.1"/>
    <property type="molecule type" value="Genomic_DNA"/>
</dbReference>
<gene>
    <name evidence="3" type="ORF">TWF696_001852</name>
</gene>
<keyword evidence="2" id="KW-1133">Transmembrane helix</keyword>
<protein>
    <submittedName>
        <fullName evidence="3">Uncharacterized protein</fullName>
    </submittedName>
</protein>
<proteinExistence type="predicted"/>
<keyword evidence="2" id="KW-0812">Transmembrane</keyword>
<evidence type="ECO:0000313" key="4">
    <source>
        <dbReference type="Proteomes" id="UP001375240"/>
    </source>
</evidence>
<evidence type="ECO:0000256" key="1">
    <source>
        <dbReference type="SAM" id="MobiDB-lite"/>
    </source>
</evidence>
<evidence type="ECO:0000256" key="2">
    <source>
        <dbReference type="SAM" id="Phobius"/>
    </source>
</evidence>
<feature type="transmembrane region" description="Helical" evidence="2">
    <location>
        <begin position="94"/>
        <end position="112"/>
    </location>
</feature>
<keyword evidence="2" id="KW-0472">Membrane</keyword>
<evidence type="ECO:0000313" key="3">
    <source>
        <dbReference type="EMBL" id="KAK6336290.1"/>
    </source>
</evidence>
<feature type="transmembrane region" description="Helical" evidence="2">
    <location>
        <begin position="132"/>
        <end position="160"/>
    </location>
</feature>
<comment type="caution">
    <text evidence="3">The sequence shown here is derived from an EMBL/GenBank/DDBJ whole genome shotgun (WGS) entry which is preliminary data.</text>
</comment>
<feature type="compositionally biased region" description="Low complexity" evidence="1">
    <location>
        <begin position="69"/>
        <end position="79"/>
    </location>
</feature>
<dbReference type="Proteomes" id="UP001375240">
    <property type="component" value="Unassembled WGS sequence"/>
</dbReference>
<reference evidence="3 4" key="1">
    <citation type="submission" date="2019-10" db="EMBL/GenBank/DDBJ databases">
        <authorList>
            <person name="Palmer J.M."/>
        </authorList>
    </citation>
    <scope>NUCLEOTIDE SEQUENCE [LARGE SCALE GENOMIC DNA]</scope>
    <source>
        <strain evidence="3 4">TWF696</strain>
    </source>
</reference>
<feature type="compositionally biased region" description="Low complexity" evidence="1">
    <location>
        <begin position="23"/>
        <end position="46"/>
    </location>
</feature>
<feature type="region of interest" description="Disordered" evidence="1">
    <location>
        <begin position="1"/>
        <end position="79"/>
    </location>
</feature>
<name>A0AAV9U6K3_9PEZI</name>
<organism evidence="3 4">
    <name type="scientific">Orbilia brochopaga</name>
    <dbReference type="NCBI Taxonomy" id="3140254"/>
    <lineage>
        <taxon>Eukaryota</taxon>
        <taxon>Fungi</taxon>
        <taxon>Dikarya</taxon>
        <taxon>Ascomycota</taxon>
        <taxon>Pezizomycotina</taxon>
        <taxon>Orbiliomycetes</taxon>
        <taxon>Orbiliales</taxon>
        <taxon>Orbiliaceae</taxon>
        <taxon>Orbilia</taxon>
    </lineage>
</organism>
<feature type="compositionally biased region" description="Pro residues" evidence="1">
    <location>
        <begin position="254"/>
        <end position="263"/>
    </location>
</feature>
<dbReference type="AlphaFoldDB" id="A0AAV9U6K3"/>
<keyword evidence="4" id="KW-1185">Reference proteome</keyword>
<feature type="compositionally biased region" description="Pro residues" evidence="1">
    <location>
        <begin position="204"/>
        <end position="218"/>
    </location>
</feature>
<feature type="compositionally biased region" description="Polar residues" evidence="1">
    <location>
        <begin position="276"/>
        <end position="291"/>
    </location>
</feature>
<feature type="region of interest" description="Disordered" evidence="1">
    <location>
        <begin position="251"/>
        <end position="306"/>
    </location>
</feature>
<sequence length="306" mass="32801">MSQNSNGFSLKGAPPPYSEEEASIPSSSLPRPRLQSTSTLDCSPAIHPSPPPPPYSASEPPLDTTNTVSLPSRSSSRMSPSNLYHQFTRAFGNFVMWLIVIVVLCSTIYGYAKSVYGERFGEWPTVAQVVAVALFVLIIVTVTIWWPVLSGVLYKIWVLLRDLLRDLLRALLRLVETLLEIFPTRAEHRGPASDLELGSVLAPSSPPSSAPQALPPSPQVEGIPSRSTARLLRHAPPLRFPSLNIGSLSSPAAWIPPPSPHAPESPQSSGVPRSAPPSQTDAADGPSSGTRSGHARKRSKGGSKDD</sequence>